<organism evidence="1 2">
    <name type="scientific">Marine Group III euryarchaeote CG-Epi6</name>
    <dbReference type="NCBI Taxonomy" id="1889000"/>
    <lineage>
        <taxon>Archaea</taxon>
        <taxon>Methanobacteriati</taxon>
        <taxon>Thermoplasmatota</taxon>
        <taxon>Thermoplasmata</taxon>
        <taxon>Candidatus Thermoprofundales</taxon>
    </lineage>
</organism>
<dbReference type="Gene3D" id="3.90.79.10">
    <property type="entry name" value="Nucleoside Triphosphate Pyrophosphohydrolase"/>
    <property type="match status" value="1"/>
</dbReference>
<proteinExistence type="predicted"/>
<comment type="caution">
    <text evidence="1">The sequence shown here is derived from an EMBL/GenBank/DDBJ whole genome shotgun (WGS) entry which is preliminary data.</text>
</comment>
<dbReference type="AlphaFoldDB" id="A0A1J5SP16"/>
<evidence type="ECO:0000313" key="2">
    <source>
        <dbReference type="Proteomes" id="UP000183403"/>
    </source>
</evidence>
<protein>
    <submittedName>
        <fullName evidence="1">Uncharacterized protein</fullName>
    </submittedName>
</protein>
<reference evidence="1 2" key="1">
    <citation type="submission" date="2016-08" db="EMBL/GenBank/DDBJ databases">
        <title>New Insights into Marine Group III Euryarchaeota, from dark to light.</title>
        <authorList>
            <person name="Haro-Moreno J.M."/>
            <person name="Rodriguez-Valera F."/>
            <person name="Lopez-Garcia P."/>
            <person name="Moreira D."/>
            <person name="Martin-Cuadrado A.B."/>
        </authorList>
    </citation>
    <scope>NUCLEOTIDE SEQUENCE [LARGE SCALE GENOMIC DNA]</scope>
    <source>
        <strain evidence="1">CG-Epi6</strain>
    </source>
</reference>
<dbReference type="SUPFAM" id="SSF55811">
    <property type="entry name" value="Nudix"/>
    <property type="match status" value="1"/>
</dbReference>
<dbReference type="Proteomes" id="UP000183403">
    <property type="component" value="Unassembled WGS sequence"/>
</dbReference>
<accession>A0A1J5SP16</accession>
<dbReference type="EMBL" id="MIYV01000023">
    <property type="protein sequence ID" value="OIR10217.1"/>
    <property type="molecule type" value="Genomic_DNA"/>
</dbReference>
<name>A0A1J5SP16_9ARCH</name>
<dbReference type="InterPro" id="IPR015797">
    <property type="entry name" value="NUDIX_hydrolase-like_dom_sf"/>
</dbReference>
<evidence type="ECO:0000313" key="1">
    <source>
        <dbReference type="EMBL" id="OIR10217.1"/>
    </source>
</evidence>
<gene>
    <name evidence="1" type="ORF">BEU03_01135</name>
</gene>
<sequence length="162" mass="18627">MSKEIRAYAVKQDVVDYNAENLMMLQAQLINKDYVGKVMVEKVSKDAGGYAAGKHYIPGVALKFGEHPVEAGHRILTEELEVEDREIKYVSTQSHWNDEKKHWYVLFIFETVDPFTEDEMKNTCEGIDELVYFDLEDATIDNSTQGLIDIREAMRNPGKTYI</sequence>